<dbReference type="RefSeq" id="WP_338143990.1">
    <property type="nucleotide sequence ID" value="NZ_CP049253.1"/>
</dbReference>
<proteinExistence type="predicted"/>
<evidence type="ECO:0000259" key="3">
    <source>
        <dbReference type="Pfam" id="PF22725"/>
    </source>
</evidence>
<protein>
    <submittedName>
        <fullName evidence="4">Dehydrogenase</fullName>
    </submittedName>
</protein>
<name>A0ABS4ZIS5_9MICO</name>
<reference evidence="4 5" key="1">
    <citation type="submission" date="2021-03" db="EMBL/GenBank/DDBJ databases">
        <title>Sequencing the genomes of 1000 actinobacteria strains.</title>
        <authorList>
            <person name="Klenk H.-P."/>
        </authorList>
    </citation>
    <scope>NUCLEOTIDE SEQUENCE [LARGE SCALE GENOMIC DNA]</scope>
    <source>
        <strain evidence="4 5">DSM 24221</strain>
    </source>
</reference>
<dbReference type="EMBL" id="JAGIOL010000001">
    <property type="protein sequence ID" value="MBP2437182.1"/>
    <property type="molecule type" value="Genomic_DNA"/>
</dbReference>
<evidence type="ECO:0000313" key="4">
    <source>
        <dbReference type="EMBL" id="MBP2437182.1"/>
    </source>
</evidence>
<accession>A0ABS4ZIS5</accession>
<evidence type="ECO:0000256" key="2">
    <source>
        <dbReference type="SAM" id="MobiDB-lite"/>
    </source>
</evidence>
<organism evidence="4 5">
    <name type="scientific">Microbacterium amylolyticum</name>
    <dbReference type="NCBI Taxonomy" id="936337"/>
    <lineage>
        <taxon>Bacteria</taxon>
        <taxon>Bacillati</taxon>
        <taxon>Actinomycetota</taxon>
        <taxon>Actinomycetes</taxon>
        <taxon>Micrococcales</taxon>
        <taxon>Microbacteriaceae</taxon>
        <taxon>Microbacterium</taxon>
    </lineage>
</organism>
<evidence type="ECO:0000313" key="5">
    <source>
        <dbReference type="Proteomes" id="UP001519362"/>
    </source>
</evidence>
<dbReference type="InterPro" id="IPR055170">
    <property type="entry name" value="GFO_IDH_MocA-like_dom"/>
</dbReference>
<evidence type="ECO:0000256" key="1">
    <source>
        <dbReference type="ARBA" id="ARBA00023027"/>
    </source>
</evidence>
<dbReference type="Gene3D" id="3.30.360.10">
    <property type="entry name" value="Dihydrodipicolinate Reductase, domain 2"/>
    <property type="match status" value="1"/>
</dbReference>
<feature type="region of interest" description="Disordered" evidence="2">
    <location>
        <begin position="69"/>
        <end position="98"/>
    </location>
</feature>
<comment type="caution">
    <text evidence="4">The sequence shown here is derived from an EMBL/GenBank/DDBJ whole genome shotgun (WGS) entry which is preliminary data.</text>
</comment>
<feature type="domain" description="GFO/IDH/MocA-like oxidoreductase" evidence="3">
    <location>
        <begin position="10"/>
        <end position="69"/>
    </location>
</feature>
<dbReference type="Proteomes" id="UP001519362">
    <property type="component" value="Unassembled WGS sequence"/>
</dbReference>
<sequence length="98" mass="10764">MHSEAAVLAGRLIDDGAIGRVVHVTGMGPHRIGIPQSRPEWFFDREKFGGIICDLGSHNFEQMLHFTAARSSSERRDTSNCANTPTLPPRTPPAMYSS</sequence>
<keyword evidence="1" id="KW-0520">NAD</keyword>
<dbReference type="Pfam" id="PF22725">
    <property type="entry name" value="GFO_IDH_MocA_C3"/>
    <property type="match status" value="1"/>
</dbReference>
<keyword evidence="5" id="KW-1185">Reference proteome</keyword>
<dbReference type="SUPFAM" id="SSF55347">
    <property type="entry name" value="Glyceraldehyde-3-phosphate dehydrogenase-like, C-terminal domain"/>
    <property type="match status" value="1"/>
</dbReference>
<gene>
    <name evidence="4" type="ORF">JOF34_001768</name>
</gene>